<feature type="region of interest" description="Disordered" evidence="1">
    <location>
        <begin position="189"/>
        <end position="282"/>
    </location>
</feature>
<feature type="compositionally biased region" description="Polar residues" evidence="1">
    <location>
        <begin position="227"/>
        <end position="262"/>
    </location>
</feature>
<name>A0A197KJH4_9FUNG</name>
<reference evidence="2 3" key="1">
    <citation type="submission" date="2016-05" db="EMBL/GenBank/DDBJ databases">
        <title>Genome sequencing reveals origins of a unique bacterial endosymbiosis in the earliest lineages of terrestrial Fungi.</title>
        <authorList>
            <consortium name="DOE Joint Genome Institute"/>
            <person name="Uehling J."/>
            <person name="Gryganskyi A."/>
            <person name="Hameed K."/>
            <person name="Tschaplinski T."/>
            <person name="Misztal P."/>
            <person name="Wu S."/>
            <person name="Desiro A."/>
            <person name="Vande Pol N."/>
            <person name="Du Z.-Y."/>
            <person name="Zienkiewicz A."/>
            <person name="Zienkiewicz K."/>
            <person name="Morin E."/>
            <person name="Tisserant E."/>
            <person name="Splivallo R."/>
            <person name="Hainaut M."/>
            <person name="Henrissat B."/>
            <person name="Ohm R."/>
            <person name="Kuo A."/>
            <person name="Yan J."/>
            <person name="Lipzen A."/>
            <person name="Nolan M."/>
            <person name="Labutti K."/>
            <person name="Barry K."/>
            <person name="Goldstein A."/>
            <person name="Labbe J."/>
            <person name="Schadt C."/>
            <person name="Tuskan G."/>
            <person name="Grigoriev I."/>
            <person name="Martin F."/>
            <person name="Vilgalys R."/>
            <person name="Bonito G."/>
        </authorList>
    </citation>
    <scope>NUCLEOTIDE SEQUENCE [LARGE SCALE GENOMIC DNA]</scope>
    <source>
        <strain evidence="2 3">AG-77</strain>
    </source>
</reference>
<dbReference type="PANTHER" id="PTHR15131">
    <property type="entry name" value="SMALL NUCLEAR RNA ACTIVATING COMPLEX, POLYPEPTIDE 1"/>
    <property type="match status" value="1"/>
</dbReference>
<dbReference type="OrthoDB" id="20127at2759"/>
<feature type="compositionally biased region" description="Basic and acidic residues" evidence="1">
    <location>
        <begin position="344"/>
        <end position="356"/>
    </location>
</feature>
<dbReference type="GO" id="GO:0042795">
    <property type="term" value="P:snRNA transcription by RNA polymerase II"/>
    <property type="evidence" value="ECO:0007669"/>
    <property type="project" value="TreeGrafter"/>
</dbReference>
<gene>
    <name evidence="2" type="ORF">K457DRAFT_131907</name>
</gene>
<evidence type="ECO:0000313" key="3">
    <source>
        <dbReference type="Proteomes" id="UP000078512"/>
    </source>
</evidence>
<dbReference type="Pfam" id="PF09808">
    <property type="entry name" value="SNAPC1"/>
    <property type="match status" value="1"/>
</dbReference>
<dbReference type="GO" id="GO:0019185">
    <property type="term" value="C:snRNA-activating protein complex"/>
    <property type="evidence" value="ECO:0007669"/>
    <property type="project" value="TreeGrafter"/>
</dbReference>
<feature type="region of interest" description="Disordered" evidence="1">
    <location>
        <begin position="344"/>
        <end position="410"/>
    </location>
</feature>
<feature type="compositionally biased region" description="Basic residues" evidence="1">
    <location>
        <begin position="357"/>
        <end position="372"/>
    </location>
</feature>
<keyword evidence="3" id="KW-1185">Reference proteome</keyword>
<organism evidence="2 3">
    <name type="scientific">Linnemannia elongata AG-77</name>
    <dbReference type="NCBI Taxonomy" id="1314771"/>
    <lineage>
        <taxon>Eukaryota</taxon>
        <taxon>Fungi</taxon>
        <taxon>Fungi incertae sedis</taxon>
        <taxon>Mucoromycota</taxon>
        <taxon>Mortierellomycotina</taxon>
        <taxon>Mortierellomycetes</taxon>
        <taxon>Mortierellales</taxon>
        <taxon>Mortierellaceae</taxon>
        <taxon>Linnemannia</taxon>
    </lineage>
</organism>
<dbReference type="GO" id="GO:0042796">
    <property type="term" value="P:snRNA transcription by RNA polymerase III"/>
    <property type="evidence" value="ECO:0007669"/>
    <property type="project" value="TreeGrafter"/>
</dbReference>
<dbReference type="EMBL" id="KV442011">
    <property type="protein sequence ID" value="OAQ36726.1"/>
    <property type="molecule type" value="Genomic_DNA"/>
</dbReference>
<accession>A0A197KJH4</accession>
<sequence length="517" mass="56554">MTVHAGAVYALYLLYFTQPTSFPKVPIRLTIHAWHVLESIYKQAFVHKATDPIYVIRKLRDSNAFVYVAQETPVSKPVMGNNEFVASEVEKKLIQTERAMHDEVLVPIEPLLSDLSSLAGQYRKAKMGLVSLALARRSSELVMQQLLRAKPTDMNLKEAKPLPQFLTEQSTLGAVQQTSIRSSMTAAATMAESSNARRTLLSDDNSDIDMEIHTGSTVPSMRPAPQSYGQSSSATTSAILTQGSTAGPNRASTMAGSSNAPVASSVRRRSGETPVPQSTLPSAFPMSMLQATTSSIGSQVEDMVRDYYRHRLLRFEYAGSGGLSLNENEYPEEFLLAHRMKKRELEEERRAEEKRERKSQRAKRRHEQKLRKTGGEEGSAHGQGEGNGDGDEERAAGRVQQQHGQGQGGEEVIDMEGVIVNPRDQQMAGGHAAAMDKGEPQYGLESGKRGVAPQEWSTLTLDATSHDDVMADRHKGGSASEIDGLDSDDGRQGEVEADLQTIEGAESLVQLQKHGHA</sequence>
<dbReference type="GO" id="GO:0043565">
    <property type="term" value="F:sequence-specific DNA binding"/>
    <property type="evidence" value="ECO:0007669"/>
    <property type="project" value="TreeGrafter"/>
</dbReference>
<dbReference type="STRING" id="1314771.A0A197KJH4"/>
<proteinExistence type="predicted"/>
<dbReference type="InterPro" id="IPR019188">
    <property type="entry name" value="SNAPC1"/>
</dbReference>
<evidence type="ECO:0000256" key="1">
    <source>
        <dbReference type="SAM" id="MobiDB-lite"/>
    </source>
</evidence>
<evidence type="ECO:0000313" key="2">
    <source>
        <dbReference type="EMBL" id="OAQ36726.1"/>
    </source>
</evidence>
<dbReference type="PANTHER" id="PTHR15131:SF3">
    <property type="entry name" value="SNRNA-ACTIVATING PROTEIN COMPLEX SUBUNIT 1"/>
    <property type="match status" value="1"/>
</dbReference>
<dbReference type="Proteomes" id="UP000078512">
    <property type="component" value="Unassembled WGS sequence"/>
</dbReference>
<dbReference type="AlphaFoldDB" id="A0A197KJH4"/>
<protein>
    <submittedName>
        <fullName evidence="2">Uncharacterized protein</fullName>
    </submittedName>
</protein>
<feature type="region of interest" description="Disordered" evidence="1">
    <location>
        <begin position="426"/>
        <end position="451"/>
    </location>
</feature>
<feature type="region of interest" description="Disordered" evidence="1">
    <location>
        <begin position="470"/>
        <end position="496"/>
    </location>
</feature>